<dbReference type="PANTHER" id="PTHR23309">
    <property type="entry name" value="3-HYDROXYACYL-COA DEHYROGENASE"/>
    <property type="match status" value="1"/>
</dbReference>
<evidence type="ECO:0000256" key="1">
    <source>
        <dbReference type="ARBA" id="ARBA00023002"/>
    </source>
</evidence>
<keyword evidence="1" id="KW-0560">Oxidoreductase</keyword>
<sequence>MSERDDHGVAADREAGDDPRSKALRHATSAEREAADVPGLPNDTPRRDISRAAIIGAGTMGGGIAMCFANAGIPVTVIETEQGALAQGLNRVRGLYAGSAKRGSITEAERDARISRITGAVGLAHAAEADIVIEAAFEEMGVKRTIFSDLSRVAKPGAILATNTSYLDVDAIAAVTDRPQDVLGMHFFSPANVMRLVEVVRAEKTSPDALASALDLVRRLNKLPVAVGVCFGFVGNRILEKRSQAGERLLLEGALPHEIDAAVTEFGFRMGPFAMSDLAGLDIGWRSRKDFGGRAPVADSLAEMGRYGQKTGRGFYLYPDSARTGTRDPEVEALIGRIATEHGIARRSFTADEIVARLMYPMVNEGARILEEGIAARPGDIDTIWINGYNWPAWRGGPMYWADQIGLDRIATDLFQFAAATGDDTLKPAPLLARLAAEGGCFS</sequence>
<proteinExistence type="predicted"/>
<dbReference type="PANTHER" id="PTHR23309:SF49">
    <property type="entry name" value="PEROXISOMAL BIFUNCTIONAL ENZYME"/>
    <property type="match status" value="1"/>
</dbReference>
<dbReference type="Pfam" id="PF00725">
    <property type="entry name" value="3HCDH"/>
    <property type="match status" value="2"/>
</dbReference>
<keyword evidence="9" id="KW-1185">Reference proteome</keyword>
<dbReference type="RefSeq" id="WP_378971840.1">
    <property type="nucleotide sequence ID" value="NZ_JBHSWN010000001.1"/>
</dbReference>
<dbReference type="Proteomes" id="UP001596292">
    <property type="component" value="Unassembled WGS sequence"/>
</dbReference>
<name>A0ABW2BMX7_9HYPH</name>
<dbReference type="EMBL" id="JBHSWN010000001">
    <property type="protein sequence ID" value="MFC6791202.1"/>
    <property type="molecule type" value="Genomic_DNA"/>
</dbReference>
<protein>
    <submittedName>
        <fullName evidence="8">3-hydroxyacyl-CoA dehydrogenase NAD-binding domain-containing protein</fullName>
    </submittedName>
</protein>
<feature type="region of interest" description="Disordered" evidence="5">
    <location>
        <begin position="1"/>
        <end position="46"/>
    </location>
</feature>
<comment type="caution">
    <text evidence="8">The sequence shown here is derived from an EMBL/GenBank/DDBJ whole genome shotgun (WGS) entry which is preliminary data.</text>
</comment>
<feature type="domain" description="3-hydroxyacyl-CoA dehydrogenase C-terminal" evidence="6">
    <location>
        <begin position="232"/>
        <end position="318"/>
    </location>
</feature>
<evidence type="ECO:0000256" key="3">
    <source>
        <dbReference type="ARBA" id="ARBA00023239"/>
    </source>
</evidence>
<dbReference type="InterPro" id="IPR036291">
    <property type="entry name" value="NAD(P)-bd_dom_sf"/>
</dbReference>
<dbReference type="SUPFAM" id="SSF51735">
    <property type="entry name" value="NAD(P)-binding Rossmann-fold domains"/>
    <property type="match status" value="1"/>
</dbReference>
<organism evidence="8 9">
    <name type="scientific">Methylobacterium komagatae</name>
    <dbReference type="NCBI Taxonomy" id="374425"/>
    <lineage>
        <taxon>Bacteria</taxon>
        <taxon>Pseudomonadati</taxon>
        <taxon>Pseudomonadota</taxon>
        <taxon>Alphaproteobacteria</taxon>
        <taxon>Hyphomicrobiales</taxon>
        <taxon>Methylobacteriaceae</taxon>
        <taxon>Methylobacterium</taxon>
    </lineage>
</organism>
<dbReference type="SUPFAM" id="SSF48179">
    <property type="entry name" value="6-phosphogluconate dehydrogenase C-terminal domain-like"/>
    <property type="match status" value="2"/>
</dbReference>
<dbReference type="InterPro" id="IPR006176">
    <property type="entry name" value="3-OHacyl-CoA_DH_NAD-bd"/>
</dbReference>
<keyword evidence="4" id="KW-0511">Multifunctional enzyme</keyword>
<dbReference type="InterPro" id="IPR006108">
    <property type="entry name" value="3HC_DH_C"/>
</dbReference>
<evidence type="ECO:0000313" key="9">
    <source>
        <dbReference type="Proteomes" id="UP001596292"/>
    </source>
</evidence>
<dbReference type="Pfam" id="PF02737">
    <property type="entry name" value="3HCDH_N"/>
    <property type="match status" value="1"/>
</dbReference>
<gene>
    <name evidence="8" type="ORF">ACFQE0_17220</name>
</gene>
<dbReference type="Gene3D" id="1.10.1040.50">
    <property type="match status" value="1"/>
</dbReference>
<dbReference type="Gene3D" id="3.40.50.720">
    <property type="entry name" value="NAD(P)-binding Rossmann-like Domain"/>
    <property type="match status" value="1"/>
</dbReference>
<feature type="compositionally biased region" description="Basic and acidic residues" evidence="5">
    <location>
        <begin position="1"/>
        <end position="21"/>
    </location>
</feature>
<evidence type="ECO:0000259" key="7">
    <source>
        <dbReference type="Pfam" id="PF02737"/>
    </source>
</evidence>
<evidence type="ECO:0000256" key="2">
    <source>
        <dbReference type="ARBA" id="ARBA00023235"/>
    </source>
</evidence>
<evidence type="ECO:0000259" key="6">
    <source>
        <dbReference type="Pfam" id="PF00725"/>
    </source>
</evidence>
<keyword evidence="2" id="KW-0413">Isomerase</keyword>
<accession>A0ABW2BMX7</accession>
<dbReference type="InterPro" id="IPR008927">
    <property type="entry name" value="6-PGluconate_DH-like_C_sf"/>
</dbReference>
<feature type="domain" description="3-hydroxyacyl-CoA dehydrogenase NAD binding" evidence="7">
    <location>
        <begin position="52"/>
        <end position="228"/>
    </location>
</feature>
<evidence type="ECO:0000313" key="8">
    <source>
        <dbReference type="EMBL" id="MFC6791202.1"/>
    </source>
</evidence>
<reference evidence="9" key="1">
    <citation type="journal article" date="2019" name="Int. J. Syst. Evol. Microbiol.">
        <title>The Global Catalogue of Microorganisms (GCM) 10K type strain sequencing project: providing services to taxonomists for standard genome sequencing and annotation.</title>
        <authorList>
            <consortium name="The Broad Institute Genomics Platform"/>
            <consortium name="The Broad Institute Genome Sequencing Center for Infectious Disease"/>
            <person name="Wu L."/>
            <person name="Ma J."/>
        </authorList>
    </citation>
    <scope>NUCLEOTIDE SEQUENCE [LARGE SCALE GENOMIC DNA]</scope>
    <source>
        <strain evidence="9">CCUG 48316</strain>
    </source>
</reference>
<feature type="domain" description="3-hydroxyacyl-CoA dehydrogenase C-terminal" evidence="6">
    <location>
        <begin position="354"/>
        <end position="439"/>
    </location>
</feature>
<evidence type="ECO:0000256" key="4">
    <source>
        <dbReference type="ARBA" id="ARBA00023268"/>
    </source>
</evidence>
<evidence type="ECO:0000256" key="5">
    <source>
        <dbReference type="SAM" id="MobiDB-lite"/>
    </source>
</evidence>
<keyword evidence="3" id="KW-0456">Lyase</keyword>